<dbReference type="EMBL" id="BAABRV010000002">
    <property type="protein sequence ID" value="GAA5532889.1"/>
    <property type="molecule type" value="Genomic_DNA"/>
</dbReference>
<dbReference type="RefSeq" id="WP_345452378.1">
    <property type="nucleotide sequence ID" value="NZ_BAABRV010000002.1"/>
</dbReference>
<dbReference type="InterPro" id="IPR009467">
    <property type="entry name" value="Glycolipid-bd_prot_put"/>
</dbReference>
<dbReference type="Proteomes" id="UP001404956">
    <property type="component" value="Unassembled WGS sequence"/>
</dbReference>
<protein>
    <recommendedName>
        <fullName evidence="3">Glycolipid-binding domain-containing protein</fullName>
    </recommendedName>
</protein>
<reference evidence="1 2" key="1">
    <citation type="submission" date="2024-02" db="EMBL/GenBank/DDBJ databases">
        <title>Deinococcus aluminii NBRC 112889.</title>
        <authorList>
            <person name="Ichikawa N."/>
            <person name="Katano-Makiyama Y."/>
            <person name="Hidaka K."/>
        </authorList>
    </citation>
    <scope>NUCLEOTIDE SEQUENCE [LARGE SCALE GENOMIC DNA]</scope>
    <source>
        <strain evidence="1 2">NBRC 112889</strain>
    </source>
</reference>
<evidence type="ECO:0008006" key="3">
    <source>
        <dbReference type="Google" id="ProtNLM"/>
    </source>
</evidence>
<gene>
    <name evidence="1" type="ORF">Dalu01_01280</name>
</gene>
<dbReference type="SUPFAM" id="SSF159275">
    <property type="entry name" value="PA1994-like"/>
    <property type="match status" value="1"/>
</dbReference>
<evidence type="ECO:0000313" key="2">
    <source>
        <dbReference type="Proteomes" id="UP001404956"/>
    </source>
</evidence>
<comment type="caution">
    <text evidence="1">The sequence shown here is derived from an EMBL/GenBank/DDBJ whole genome shotgun (WGS) entry which is preliminary data.</text>
</comment>
<proteinExistence type="predicted"/>
<sequence length="180" mass="19863">MGINAAWRGLNPGEPSLEHLRLTPWTAVEGTVVGLREGQPYTLHYWLDLTEDGHPFRLRCDLGDGPSLALTRSRAGEWTDAEGRLLPGLSGCTDVDLRATPFTNTLPIRRLGLPVGEAGEVRAVWVNVPTLQTRVARQRYTRTGDLTYRYENLESGYVSEITVDGEGLVTLYPGAFGRLV</sequence>
<dbReference type="Pfam" id="PF06475">
    <property type="entry name" value="Glycolipid_bind"/>
    <property type="match status" value="1"/>
</dbReference>
<organism evidence="1 2">
    <name type="scientific">Deinococcus aluminii</name>
    <dbReference type="NCBI Taxonomy" id="1656885"/>
    <lineage>
        <taxon>Bacteria</taxon>
        <taxon>Thermotogati</taxon>
        <taxon>Deinococcota</taxon>
        <taxon>Deinococci</taxon>
        <taxon>Deinococcales</taxon>
        <taxon>Deinococcaceae</taxon>
        <taxon>Deinococcus</taxon>
    </lineage>
</organism>
<accession>A0ABP9XC10</accession>
<evidence type="ECO:0000313" key="1">
    <source>
        <dbReference type="EMBL" id="GAA5532889.1"/>
    </source>
</evidence>
<keyword evidence="2" id="KW-1185">Reference proteome</keyword>
<name>A0ABP9XC10_9DEIO</name>